<dbReference type="Proteomes" id="UP000789396">
    <property type="component" value="Unassembled WGS sequence"/>
</dbReference>
<reference evidence="1" key="1">
    <citation type="submission" date="2021-06" db="EMBL/GenBank/DDBJ databases">
        <authorList>
            <person name="Kallberg Y."/>
            <person name="Tangrot J."/>
            <person name="Rosling A."/>
        </authorList>
    </citation>
    <scope>NUCLEOTIDE SEQUENCE</scope>
    <source>
        <strain evidence="1">IN212</strain>
    </source>
</reference>
<evidence type="ECO:0000313" key="2">
    <source>
        <dbReference type="Proteomes" id="UP000789396"/>
    </source>
</evidence>
<feature type="non-terminal residue" evidence="1">
    <location>
        <position position="74"/>
    </location>
</feature>
<protein>
    <submittedName>
        <fullName evidence="1">11891_t:CDS:1</fullName>
    </submittedName>
</protein>
<accession>A0A9N9ID45</accession>
<dbReference type="EMBL" id="CAJVPZ010028208">
    <property type="protein sequence ID" value="CAG8730629.1"/>
    <property type="molecule type" value="Genomic_DNA"/>
</dbReference>
<dbReference type="AlphaFoldDB" id="A0A9N9ID45"/>
<organism evidence="1 2">
    <name type="scientific">Racocetra fulgida</name>
    <dbReference type="NCBI Taxonomy" id="60492"/>
    <lineage>
        <taxon>Eukaryota</taxon>
        <taxon>Fungi</taxon>
        <taxon>Fungi incertae sedis</taxon>
        <taxon>Mucoromycota</taxon>
        <taxon>Glomeromycotina</taxon>
        <taxon>Glomeromycetes</taxon>
        <taxon>Diversisporales</taxon>
        <taxon>Gigasporaceae</taxon>
        <taxon>Racocetra</taxon>
    </lineage>
</organism>
<keyword evidence="2" id="KW-1185">Reference proteome</keyword>
<dbReference type="OrthoDB" id="5959761at2759"/>
<name>A0A9N9ID45_9GLOM</name>
<comment type="caution">
    <text evidence="1">The sequence shown here is derived from an EMBL/GenBank/DDBJ whole genome shotgun (WGS) entry which is preliminary data.</text>
</comment>
<proteinExistence type="predicted"/>
<sequence length="74" mass="8258">MTPEFFLNLEEQGFLTRDSGSITALGSLWGVIDGDRNKKYKIKKKQSTFVEQVFRGGGAPTSIDLYLTITSVQQ</sequence>
<gene>
    <name evidence="1" type="ORF">RFULGI_LOCUS12106</name>
</gene>
<evidence type="ECO:0000313" key="1">
    <source>
        <dbReference type="EMBL" id="CAG8730629.1"/>
    </source>
</evidence>